<reference evidence="11" key="1">
    <citation type="journal article" date="2020" name="mSystems">
        <title>Genome- and Community-Level Interaction Insights into Carbon Utilization and Element Cycling Functions of Hydrothermarchaeota in Hydrothermal Sediment.</title>
        <authorList>
            <person name="Zhou Z."/>
            <person name="Liu Y."/>
            <person name="Xu W."/>
            <person name="Pan J."/>
            <person name="Luo Z.H."/>
            <person name="Li M."/>
        </authorList>
    </citation>
    <scope>NUCLEOTIDE SEQUENCE [LARGE SCALE GENOMIC DNA]</scope>
    <source>
        <strain evidence="11">SpSt-914</strain>
    </source>
</reference>
<keyword evidence="8" id="KW-0406">Ion transport</keyword>
<evidence type="ECO:0000256" key="4">
    <source>
        <dbReference type="ARBA" id="ARBA00022538"/>
    </source>
</evidence>
<comment type="caution">
    <text evidence="11">The sequence shown here is derived from an EMBL/GenBank/DDBJ whole genome shotgun (WGS) entry which is preliminary data.</text>
</comment>
<dbReference type="InterPro" id="IPR004772">
    <property type="entry name" value="TrkH"/>
</dbReference>
<keyword evidence="5 10" id="KW-0812">Transmembrane</keyword>
<feature type="transmembrane region" description="Helical" evidence="10">
    <location>
        <begin position="287"/>
        <end position="307"/>
    </location>
</feature>
<dbReference type="EMBL" id="DTMZ01000187">
    <property type="protein sequence ID" value="HGD13906.1"/>
    <property type="molecule type" value="Genomic_DNA"/>
</dbReference>
<keyword evidence="7 10" id="KW-1133">Transmembrane helix</keyword>
<name>A0A7V3V0P3_UNCW3</name>
<evidence type="ECO:0000256" key="3">
    <source>
        <dbReference type="ARBA" id="ARBA00022475"/>
    </source>
</evidence>
<keyword evidence="6" id="KW-0630">Potassium</keyword>
<dbReference type="PANTHER" id="PTHR32024">
    <property type="entry name" value="TRK SYSTEM POTASSIUM UPTAKE PROTEIN TRKG-RELATED"/>
    <property type="match status" value="1"/>
</dbReference>
<feature type="transmembrane region" description="Helical" evidence="10">
    <location>
        <begin position="319"/>
        <end position="338"/>
    </location>
</feature>
<feature type="transmembrane region" description="Helical" evidence="10">
    <location>
        <begin position="51"/>
        <end position="72"/>
    </location>
</feature>
<dbReference type="AlphaFoldDB" id="A0A7V3V0P3"/>
<feature type="transmembrane region" description="Helical" evidence="10">
    <location>
        <begin position="203"/>
        <end position="227"/>
    </location>
</feature>
<evidence type="ECO:0000256" key="7">
    <source>
        <dbReference type="ARBA" id="ARBA00022989"/>
    </source>
</evidence>
<feature type="transmembrane region" description="Helical" evidence="10">
    <location>
        <begin position="489"/>
        <end position="513"/>
    </location>
</feature>
<evidence type="ECO:0000256" key="5">
    <source>
        <dbReference type="ARBA" id="ARBA00022692"/>
    </source>
</evidence>
<keyword evidence="2" id="KW-0813">Transport</keyword>
<dbReference type="GO" id="GO:0015379">
    <property type="term" value="F:potassium:chloride symporter activity"/>
    <property type="evidence" value="ECO:0007669"/>
    <property type="project" value="InterPro"/>
</dbReference>
<protein>
    <recommendedName>
        <fullName evidence="12">Trk family potassium uptake protein</fullName>
    </recommendedName>
</protein>
<evidence type="ECO:0000256" key="2">
    <source>
        <dbReference type="ARBA" id="ARBA00022448"/>
    </source>
</evidence>
<feature type="transmembrane region" description="Helical" evidence="10">
    <location>
        <begin position="436"/>
        <end position="468"/>
    </location>
</feature>
<feature type="transmembrane region" description="Helical" evidence="10">
    <location>
        <begin position="21"/>
        <end position="39"/>
    </location>
</feature>
<keyword evidence="3" id="KW-1003">Cell membrane</keyword>
<dbReference type="GO" id="GO:0005886">
    <property type="term" value="C:plasma membrane"/>
    <property type="evidence" value="ECO:0007669"/>
    <property type="project" value="UniProtKB-SubCell"/>
</dbReference>
<evidence type="ECO:0000256" key="8">
    <source>
        <dbReference type="ARBA" id="ARBA00023065"/>
    </source>
</evidence>
<feature type="transmembrane region" description="Helical" evidence="10">
    <location>
        <begin position="549"/>
        <end position="569"/>
    </location>
</feature>
<gene>
    <name evidence="11" type="ORF">ENX16_07520</name>
</gene>
<evidence type="ECO:0000313" key="11">
    <source>
        <dbReference type="EMBL" id="HGD13906.1"/>
    </source>
</evidence>
<evidence type="ECO:0000256" key="10">
    <source>
        <dbReference type="SAM" id="Phobius"/>
    </source>
</evidence>
<evidence type="ECO:0008006" key="12">
    <source>
        <dbReference type="Google" id="ProtNLM"/>
    </source>
</evidence>
<organism evidence="11">
    <name type="scientific">candidate division WOR-3 bacterium</name>
    <dbReference type="NCBI Taxonomy" id="2052148"/>
    <lineage>
        <taxon>Bacteria</taxon>
        <taxon>Bacteria division WOR-3</taxon>
    </lineage>
</organism>
<feature type="transmembrane region" description="Helical" evidence="10">
    <location>
        <begin position="254"/>
        <end position="275"/>
    </location>
</feature>
<dbReference type="PANTHER" id="PTHR32024:SF1">
    <property type="entry name" value="KTR SYSTEM POTASSIUM UPTAKE PROTEIN B"/>
    <property type="match status" value="1"/>
</dbReference>
<dbReference type="NCBIfam" id="TIGR00933">
    <property type="entry name" value="2a38"/>
    <property type="match status" value="1"/>
</dbReference>
<dbReference type="InterPro" id="IPR003445">
    <property type="entry name" value="Cat_transpt"/>
</dbReference>
<evidence type="ECO:0000256" key="1">
    <source>
        <dbReference type="ARBA" id="ARBA00004651"/>
    </source>
</evidence>
<evidence type="ECO:0000256" key="9">
    <source>
        <dbReference type="ARBA" id="ARBA00023136"/>
    </source>
</evidence>
<comment type="subcellular location">
    <subcellularLocation>
        <location evidence="1">Cell membrane</location>
        <topology evidence="1">Multi-pass membrane protein</topology>
    </subcellularLocation>
</comment>
<sequence length="588" mass="65240">MLFKHFRIIKTTRLPPGWLKPLFWTNTGLVLGSLLLLILQEGYRVPFPYYIQLAVKILLTITGIGTVAEIVIKQTVTPRLPISRFRRVFDIIIALLLVPSLLSQRFIFLLVIIYQLVNFFSFSRTGFLPVIFGNIRQRPLRMLPISFATLILLGTVLLTFPVATTDGRGADLLTALFTVTSATCVTGLIVKDTGTYFSQFGQVVILLLIQLGGLGIMTFYTSLAVLLGQRLGLTERRTMQEIIEETRDIDIARLVRYIFLFTILAEGLGALILFLRWLFVLSTPAQAAYFAIFHSISAFCNAGFSLFSDSLIRFQSDLVTNLCFIGLIVIGGLGFPVVNEIFNRQTLFHFPYIVHRQRQTFGTRRLNLTIHSRLVIVTTAILISAGTILFFFFEYDNALNSLPIGTRLLASLFQSVTTRTAGFNTVSTTNLHSVTIFLWIILMFIGASPGGTGGGIKTSTIAVLFLAIRARLRGEEEIVYARRSVPKDVVYRATAIVALALGALAVCFALLLFSQNHRFENLLFEAVSAFGTVGLSTGITPNLNDFGKLVIIILMFIGRIGPLTLTLAMTAPRERSAIIYPQARIIVG</sequence>
<feature type="transmembrane region" description="Helical" evidence="10">
    <location>
        <begin position="172"/>
        <end position="191"/>
    </location>
</feature>
<keyword evidence="4" id="KW-0633">Potassium transport</keyword>
<accession>A0A7V3V0P3</accession>
<dbReference type="Pfam" id="PF02386">
    <property type="entry name" value="TrkH"/>
    <property type="match status" value="1"/>
</dbReference>
<feature type="transmembrane region" description="Helical" evidence="10">
    <location>
        <begin position="142"/>
        <end position="160"/>
    </location>
</feature>
<evidence type="ECO:0000256" key="6">
    <source>
        <dbReference type="ARBA" id="ARBA00022958"/>
    </source>
</evidence>
<feature type="transmembrane region" description="Helical" evidence="10">
    <location>
        <begin position="374"/>
        <end position="393"/>
    </location>
</feature>
<proteinExistence type="predicted"/>
<keyword evidence="9 10" id="KW-0472">Membrane</keyword>